<dbReference type="OrthoDB" id="363007at2"/>
<name>A0A1G9BPY8_9PROT</name>
<keyword evidence="1" id="KW-0732">Signal</keyword>
<proteinExistence type="predicted"/>
<reference evidence="3" key="1">
    <citation type="submission" date="2016-10" db="EMBL/GenBank/DDBJ databases">
        <authorList>
            <person name="Varghese N."/>
            <person name="Submissions S."/>
        </authorList>
    </citation>
    <scope>NUCLEOTIDE SEQUENCE [LARGE SCALE GENOMIC DNA]</scope>
    <source>
        <strain evidence="3">CBMB127</strain>
    </source>
</reference>
<gene>
    <name evidence="2" type="ORF">SAMN05192566_1272</name>
</gene>
<dbReference type="AlphaFoldDB" id="A0A1G9BPY8"/>
<dbReference type="RefSeq" id="WP_091471287.1">
    <property type="nucleotide sequence ID" value="NZ_FNFX01000002.1"/>
</dbReference>
<keyword evidence="3" id="KW-1185">Reference proteome</keyword>
<accession>A0A1G9BPY8</accession>
<sequence length="111" mass="12613">MRSLILRHYRLFLLPMLLASQPLLAHEVHIPIGKCWAEAKQIICEGGESDGHPLLDALVEVISYDEKTLFSGKLDDKSRIRFQRPDGKFYILIDAGPGQVIELDWTDIRGI</sequence>
<dbReference type="EMBL" id="FNFX01000002">
    <property type="protein sequence ID" value="SDK41214.1"/>
    <property type="molecule type" value="Genomic_DNA"/>
</dbReference>
<protein>
    <recommendedName>
        <fullName evidence="4">Nickel transport protein</fullName>
    </recommendedName>
</protein>
<evidence type="ECO:0000313" key="3">
    <source>
        <dbReference type="Proteomes" id="UP000198629"/>
    </source>
</evidence>
<evidence type="ECO:0008006" key="4">
    <source>
        <dbReference type="Google" id="ProtNLM"/>
    </source>
</evidence>
<evidence type="ECO:0000256" key="1">
    <source>
        <dbReference type="SAM" id="SignalP"/>
    </source>
</evidence>
<feature type="signal peptide" evidence="1">
    <location>
        <begin position="1"/>
        <end position="25"/>
    </location>
</feature>
<organism evidence="2 3">
    <name type="scientific">Methylophilus rhizosphaerae</name>
    <dbReference type="NCBI Taxonomy" id="492660"/>
    <lineage>
        <taxon>Bacteria</taxon>
        <taxon>Pseudomonadati</taxon>
        <taxon>Pseudomonadota</taxon>
        <taxon>Betaproteobacteria</taxon>
        <taxon>Nitrosomonadales</taxon>
        <taxon>Methylophilaceae</taxon>
        <taxon>Methylophilus</taxon>
    </lineage>
</organism>
<dbReference type="Proteomes" id="UP000198629">
    <property type="component" value="Unassembled WGS sequence"/>
</dbReference>
<feature type="chain" id="PRO_5011506882" description="Nickel transport protein" evidence="1">
    <location>
        <begin position="26"/>
        <end position="111"/>
    </location>
</feature>
<evidence type="ECO:0000313" key="2">
    <source>
        <dbReference type="EMBL" id="SDK41214.1"/>
    </source>
</evidence>
<dbReference type="STRING" id="492660.SAMN05192566_1272"/>